<evidence type="ECO:0000313" key="2">
    <source>
        <dbReference type="EMBL" id="MPC88966.1"/>
    </source>
</evidence>
<comment type="caution">
    <text evidence="2">The sequence shown here is derived from an EMBL/GenBank/DDBJ whole genome shotgun (WGS) entry which is preliminary data.</text>
</comment>
<dbReference type="EMBL" id="VSRR010079510">
    <property type="protein sequence ID" value="MPC88966.1"/>
    <property type="molecule type" value="Genomic_DNA"/>
</dbReference>
<dbReference type="Proteomes" id="UP000324222">
    <property type="component" value="Unassembled WGS sequence"/>
</dbReference>
<proteinExistence type="predicted"/>
<feature type="region of interest" description="Disordered" evidence="1">
    <location>
        <begin position="26"/>
        <end position="65"/>
    </location>
</feature>
<evidence type="ECO:0000313" key="3">
    <source>
        <dbReference type="Proteomes" id="UP000324222"/>
    </source>
</evidence>
<name>A0A5B7J4U4_PORTR</name>
<sequence>MRNVRFRARHYHLCYAFSIKRWIPDRSSNHSRENQHNISSGPPNWQKQNARGTFALGDPVEGLEK</sequence>
<dbReference type="AlphaFoldDB" id="A0A5B7J4U4"/>
<accession>A0A5B7J4U4</accession>
<reference evidence="2 3" key="1">
    <citation type="submission" date="2019-05" db="EMBL/GenBank/DDBJ databases">
        <title>Another draft genome of Portunus trituberculatus and its Hox gene families provides insights of decapod evolution.</title>
        <authorList>
            <person name="Jeong J.-H."/>
            <person name="Song I."/>
            <person name="Kim S."/>
            <person name="Choi T."/>
            <person name="Kim D."/>
            <person name="Ryu S."/>
            <person name="Kim W."/>
        </authorList>
    </citation>
    <scope>NUCLEOTIDE SEQUENCE [LARGE SCALE GENOMIC DNA]</scope>
    <source>
        <tissue evidence="2">Muscle</tissue>
    </source>
</reference>
<keyword evidence="3" id="KW-1185">Reference proteome</keyword>
<organism evidence="2 3">
    <name type="scientific">Portunus trituberculatus</name>
    <name type="common">Swimming crab</name>
    <name type="synonym">Neptunus trituberculatus</name>
    <dbReference type="NCBI Taxonomy" id="210409"/>
    <lineage>
        <taxon>Eukaryota</taxon>
        <taxon>Metazoa</taxon>
        <taxon>Ecdysozoa</taxon>
        <taxon>Arthropoda</taxon>
        <taxon>Crustacea</taxon>
        <taxon>Multicrustacea</taxon>
        <taxon>Malacostraca</taxon>
        <taxon>Eumalacostraca</taxon>
        <taxon>Eucarida</taxon>
        <taxon>Decapoda</taxon>
        <taxon>Pleocyemata</taxon>
        <taxon>Brachyura</taxon>
        <taxon>Eubrachyura</taxon>
        <taxon>Portunoidea</taxon>
        <taxon>Portunidae</taxon>
        <taxon>Portuninae</taxon>
        <taxon>Portunus</taxon>
    </lineage>
</organism>
<evidence type="ECO:0000256" key="1">
    <source>
        <dbReference type="SAM" id="MobiDB-lite"/>
    </source>
</evidence>
<feature type="compositionally biased region" description="Basic and acidic residues" evidence="1">
    <location>
        <begin position="26"/>
        <end position="35"/>
    </location>
</feature>
<gene>
    <name evidence="2" type="ORF">E2C01_083893</name>
</gene>
<feature type="compositionally biased region" description="Polar residues" evidence="1">
    <location>
        <begin position="36"/>
        <end position="51"/>
    </location>
</feature>
<protein>
    <submittedName>
        <fullName evidence="2">Uncharacterized protein</fullName>
    </submittedName>
</protein>